<protein>
    <recommendedName>
        <fullName evidence="1">Antitoxin SocA-like Panacea domain-containing protein</fullName>
    </recommendedName>
</protein>
<evidence type="ECO:0000259" key="1">
    <source>
        <dbReference type="Pfam" id="PF13274"/>
    </source>
</evidence>
<accession>A0A108T302</accession>
<evidence type="ECO:0000313" key="3">
    <source>
        <dbReference type="Proteomes" id="UP000056419"/>
    </source>
</evidence>
<dbReference type="Pfam" id="PF13274">
    <property type="entry name" value="SocA_Panacea"/>
    <property type="match status" value="1"/>
</dbReference>
<sequence length="190" mass="21660">MKSFDLLMRKYEQKKLIQIALYVLQKTGGIDYYHLFKILYFAELKHLAKWGEKIISDTFYALDYGPVPTLLYDVVKGYNIPNTDLLELFSDNVLFAGKDAPNVLLPKCEADMNYISKSEIEALDASINENAHLTFGQLKEKSHDDAWYEAYHHLNGSNVISPISMAKVSGADEATLEYIREQIELEQALA</sequence>
<proteinExistence type="predicted"/>
<dbReference type="PATRIC" id="fig|46506.5.peg.3149"/>
<dbReference type="RefSeq" id="WP_131796860.1">
    <property type="nucleotide sequence ID" value="NZ_JBDMWM010000043.1"/>
</dbReference>
<dbReference type="AlphaFoldDB" id="A0A108T302"/>
<evidence type="ECO:0000313" key="2">
    <source>
        <dbReference type="EMBL" id="KWR52335.1"/>
    </source>
</evidence>
<comment type="caution">
    <text evidence="2">The sequence shown here is derived from an EMBL/GenBank/DDBJ whole genome shotgun (WGS) entry which is preliminary data.</text>
</comment>
<gene>
    <name evidence="2" type="ORF">AA415_02922</name>
</gene>
<dbReference type="Proteomes" id="UP000056419">
    <property type="component" value="Unassembled WGS sequence"/>
</dbReference>
<name>A0A108T302_BACSE</name>
<dbReference type="STRING" id="46506.AA415_02922"/>
<feature type="domain" description="Antitoxin SocA-like Panacea" evidence="1">
    <location>
        <begin position="35"/>
        <end position="147"/>
    </location>
</feature>
<reference evidence="2 3" key="1">
    <citation type="journal article" date="2016" name="BMC Genomics">
        <title>Type VI secretion systems of human gut Bacteroidales segregate into three genetic architectures, two of which are contained on mobile genetic elements.</title>
        <authorList>
            <person name="Coyne M.J."/>
            <person name="Roelofs K.G."/>
            <person name="Comstock L.E."/>
        </authorList>
    </citation>
    <scope>NUCLEOTIDE SEQUENCE [LARGE SCALE GENOMIC DNA]</scope>
    <source>
        <strain evidence="2 3">CL09T03C01</strain>
    </source>
</reference>
<dbReference type="InterPro" id="IPR025272">
    <property type="entry name" value="SocA_Panacea"/>
</dbReference>
<dbReference type="EMBL" id="LRGC01000021">
    <property type="protein sequence ID" value="KWR52335.1"/>
    <property type="molecule type" value="Genomic_DNA"/>
</dbReference>
<keyword evidence="3" id="KW-1185">Reference proteome</keyword>
<organism evidence="2 3">
    <name type="scientific">Bacteroides stercoris</name>
    <dbReference type="NCBI Taxonomy" id="46506"/>
    <lineage>
        <taxon>Bacteria</taxon>
        <taxon>Pseudomonadati</taxon>
        <taxon>Bacteroidota</taxon>
        <taxon>Bacteroidia</taxon>
        <taxon>Bacteroidales</taxon>
        <taxon>Bacteroidaceae</taxon>
        <taxon>Bacteroides</taxon>
    </lineage>
</organism>